<dbReference type="SUPFAM" id="SSF53756">
    <property type="entry name" value="UDP-Glycosyltransferase/glycogen phosphorylase"/>
    <property type="match status" value="1"/>
</dbReference>
<evidence type="ECO:0000256" key="3">
    <source>
        <dbReference type="ARBA" id="ARBA00043995"/>
    </source>
</evidence>
<protein>
    <recommendedName>
        <fullName evidence="4">lipopolysaccharide heptosyltransferase II</fullName>
        <ecNumber evidence="4">2.4.99.24</ecNumber>
    </recommendedName>
</protein>
<name>A0A1G6JFW5_9FIRM</name>
<dbReference type="InterPro" id="IPR011910">
    <property type="entry name" value="RfaF"/>
</dbReference>
<evidence type="ECO:0000256" key="4">
    <source>
        <dbReference type="ARBA" id="ARBA00044042"/>
    </source>
</evidence>
<evidence type="ECO:0000313" key="6">
    <source>
        <dbReference type="EMBL" id="SDC17568.1"/>
    </source>
</evidence>
<proteinExistence type="inferred from homology"/>
<reference evidence="6 7" key="1">
    <citation type="submission" date="2016-10" db="EMBL/GenBank/DDBJ databases">
        <authorList>
            <person name="Varghese N."/>
            <person name="Submissions S."/>
        </authorList>
    </citation>
    <scope>NUCLEOTIDE SEQUENCE [LARGE SCALE GENOMIC DNA]</scope>
    <source>
        <strain evidence="6 7">WG10</strain>
    </source>
</reference>
<gene>
    <name evidence="6" type="ORF">SAMN04488597_10314</name>
</gene>
<evidence type="ECO:0000256" key="2">
    <source>
        <dbReference type="ARBA" id="ARBA00022679"/>
    </source>
</evidence>
<comment type="similarity">
    <text evidence="3">Belongs to the glycosyltransferase 9 family.</text>
</comment>
<dbReference type="PANTHER" id="PTHR30160">
    <property type="entry name" value="TETRAACYLDISACCHARIDE 4'-KINASE-RELATED"/>
    <property type="match status" value="1"/>
</dbReference>
<dbReference type="GO" id="GO:0005829">
    <property type="term" value="C:cytosol"/>
    <property type="evidence" value="ECO:0007669"/>
    <property type="project" value="TreeGrafter"/>
</dbReference>
<organism evidence="6 7">
    <name type="scientific">Halanaerobium congolense</name>
    <dbReference type="NCBI Taxonomy" id="54121"/>
    <lineage>
        <taxon>Bacteria</taxon>
        <taxon>Bacillati</taxon>
        <taxon>Bacillota</taxon>
        <taxon>Clostridia</taxon>
        <taxon>Halanaerobiales</taxon>
        <taxon>Halanaerobiaceae</taxon>
        <taxon>Halanaerobium</taxon>
    </lineage>
</organism>
<evidence type="ECO:0000313" key="7">
    <source>
        <dbReference type="Proteomes" id="UP000324896"/>
    </source>
</evidence>
<dbReference type="InterPro" id="IPR051199">
    <property type="entry name" value="LPS_LOS_Heptosyltrfase"/>
</dbReference>
<dbReference type="AlphaFoldDB" id="A0A1G6JFW5"/>
<dbReference type="CDD" id="cd03789">
    <property type="entry name" value="GT9_LPS_heptosyltransferase"/>
    <property type="match status" value="1"/>
</dbReference>
<keyword evidence="2 6" id="KW-0808">Transferase</keyword>
<dbReference type="NCBIfam" id="TIGR02195">
    <property type="entry name" value="heptsyl_trn_II"/>
    <property type="match status" value="1"/>
</dbReference>
<dbReference type="EMBL" id="FMYT01000003">
    <property type="protein sequence ID" value="SDC17568.1"/>
    <property type="molecule type" value="Genomic_DNA"/>
</dbReference>
<comment type="catalytic activity">
    <reaction evidence="5">
        <text>an L-alpha-D-Hep-(1-&gt;5)-[alpha-Kdo-(2-&gt;4)]-alpha-Kdo-(2-&gt;6)-lipid A + ADP-L-glycero-beta-D-manno-heptose = an L-alpha-D-Hep-(1-&gt;3)-L-alpha-D-Hep-(1-&gt;5)-[alpha-Kdo-(2-&gt;4)]-alpha-Kdo-(2-&gt;6)-lipid A + ADP + H(+)</text>
        <dbReference type="Rhea" id="RHEA:74071"/>
        <dbReference type="ChEBI" id="CHEBI:15378"/>
        <dbReference type="ChEBI" id="CHEBI:61506"/>
        <dbReference type="ChEBI" id="CHEBI:193068"/>
        <dbReference type="ChEBI" id="CHEBI:193069"/>
        <dbReference type="ChEBI" id="CHEBI:456216"/>
        <dbReference type="EC" id="2.4.99.24"/>
    </reaction>
</comment>
<dbReference type="Gene3D" id="3.40.50.2000">
    <property type="entry name" value="Glycogen Phosphorylase B"/>
    <property type="match status" value="2"/>
</dbReference>
<accession>A0A1G6JFW5</accession>
<dbReference type="GO" id="GO:0009244">
    <property type="term" value="P:lipopolysaccharide core region biosynthetic process"/>
    <property type="evidence" value="ECO:0007669"/>
    <property type="project" value="TreeGrafter"/>
</dbReference>
<dbReference type="Pfam" id="PF01075">
    <property type="entry name" value="Glyco_transf_9"/>
    <property type="match status" value="1"/>
</dbReference>
<dbReference type="Proteomes" id="UP000324896">
    <property type="component" value="Unassembled WGS sequence"/>
</dbReference>
<evidence type="ECO:0000256" key="1">
    <source>
        <dbReference type="ARBA" id="ARBA00022676"/>
    </source>
</evidence>
<keyword evidence="1" id="KW-0328">Glycosyltransferase</keyword>
<dbReference type="PANTHER" id="PTHR30160:SF1">
    <property type="entry name" value="LIPOPOLYSACCHARIDE 1,2-N-ACETYLGLUCOSAMINETRANSFERASE-RELATED"/>
    <property type="match status" value="1"/>
</dbReference>
<dbReference type="EC" id="2.4.99.24" evidence="4"/>
<evidence type="ECO:0000256" key="5">
    <source>
        <dbReference type="ARBA" id="ARBA00047503"/>
    </source>
</evidence>
<dbReference type="InterPro" id="IPR002201">
    <property type="entry name" value="Glyco_trans_9"/>
</dbReference>
<sequence>MMKEIKRIVVIDLLYLGDLLFAHPFFEGLRELFPEARIDLVANSNFSGIMRANNNIDHVYSYNKNWPTARSYNFAKKLKMNNYQLGINIHGNWRTALLLKLISPAQSIGYGGKGRGIFLDEEVEKNINSHMIEFYLEFLDQLQQSQLLEDYFVKNKVTSDNTASKSSHKNIEPQNSKKAFPTLSVAEDYQQKAELKLKKMGLKLEDEFIVLNTGGSWKTKRWPEEYFAEIADQLAKKNYMILFVGGPSDTERVNYICNKIDNQNMIYNLSGKTSLLELAAVLQRAKLMVSGDTGPVHVAAAVGINTAAIFGPSDEEMYAPRGQGKNILFKNVDLNCRPCGEHECPLEHFKCMRELKPGMIVDRIEAEGMI</sequence>
<dbReference type="GO" id="GO:0008713">
    <property type="term" value="F:ADP-heptose-lipopolysaccharide heptosyltransferase activity"/>
    <property type="evidence" value="ECO:0007669"/>
    <property type="project" value="UniProtKB-EC"/>
</dbReference>